<dbReference type="InterPro" id="IPR029068">
    <property type="entry name" value="Glyas_Bleomycin-R_OHBP_Dase"/>
</dbReference>
<dbReference type="Pfam" id="PF00903">
    <property type="entry name" value="Glyoxalase"/>
    <property type="match status" value="1"/>
</dbReference>
<evidence type="ECO:0000313" key="2">
    <source>
        <dbReference type="EMBL" id="MBP1994861.1"/>
    </source>
</evidence>
<dbReference type="InterPro" id="IPR004360">
    <property type="entry name" value="Glyas_Fos-R_dOase_dom"/>
</dbReference>
<accession>A0ABS4J6H7</accession>
<dbReference type="SUPFAM" id="SSF54593">
    <property type="entry name" value="Glyoxalase/Bleomycin resistance protein/Dihydroxybiphenyl dioxygenase"/>
    <property type="match status" value="1"/>
</dbReference>
<keyword evidence="3" id="KW-1185">Reference proteome</keyword>
<evidence type="ECO:0000313" key="3">
    <source>
        <dbReference type="Proteomes" id="UP001519287"/>
    </source>
</evidence>
<dbReference type="PROSITE" id="PS51819">
    <property type="entry name" value="VOC"/>
    <property type="match status" value="1"/>
</dbReference>
<dbReference type="InterPro" id="IPR037523">
    <property type="entry name" value="VOC_core"/>
</dbReference>
<protein>
    <submittedName>
        <fullName evidence="2">Catechol 2,3-dioxygenase-like lactoylglutathione lyase family enzyme</fullName>
    </submittedName>
</protein>
<sequence length="124" mass="14278">MSESKSFLEEIHYFRIPVTDLEGSIHWYANVLRLTLRRQTEGRAVFAVGEGPLLVIVKADADSRGHFLINGTPEFSVGFTCPDIHDFRDYLREEGVQVDAMQEEGGHYYFHFYDPSGNKLQAHW</sequence>
<name>A0ABS4J6H7_9BACL</name>
<dbReference type="EMBL" id="JAGGLB010000029">
    <property type="protein sequence ID" value="MBP1994861.1"/>
    <property type="molecule type" value="Genomic_DNA"/>
</dbReference>
<organism evidence="2 3">
    <name type="scientific">Paenibacillus eucommiae</name>
    <dbReference type="NCBI Taxonomy" id="1355755"/>
    <lineage>
        <taxon>Bacteria</taxon>
        <taxon>Bacillati</taxon>
        <taxon>Bacillota</taxon>
        <taxon>Bacilli</taxon>
        <taxon>Bacillales</taxon>
        <taxon>Paenibacillaceae</taxon>
        <taxon>Paenibacillus</taxon>
    </lineage>
</organism>
<proteinExistence type="predicted"/>
<reference evidence="2 3" key="1">
    <citation type="submission" date="2021-03" db="EMBL/GenBank/DDBJ databases">
        <title>Genomic Encyclopedia of Type Strains, Phase IV (KMG-IV): sequencing the most valuable type-strain genomes for metagenomic binning, comparative biology and taxonomic classification.</title>
        <authorList>
            <person name="Goeker M."/>
        </authorList>
    </citation>
    <scope>NUCLEOTIDE SEQUENCE [LARGE SCALE GENOMIC DNA]</scope>
    <source>
        <strain evidence="2 3">DSM 26048</strain>
    </source>
</reference>
<comment type="caution">
    <text evidence="2">The sequence shown here is derived from an EMBL/GenBank/DDBJ whole genome shotgun (WGS) entry which is preliminary data.</text>
</comment>
<dbReference type="Proteomes" id="UP001519287">
    <property type="component" value="Unassembled WGS sequence"/>
</dbReference>
<dbReference type="RefSeq" id="WP_209976691.1">
    <property type="nucleotide sequence ID" value="NZ_JAGGLB010000029.1"/>
</dbReference>
<feature type="domain" description="VOC" evidence="1">
    <location>
        <begin position="10"/>
        <end position="124"/>
    </location>
</feature>
<evidence type="ECO:0000259" key="1">
    <source>
        <dbReference type="PROSITE" id="PS51819"/>
    </source>
</evidence>
<gene>
    <name evidence="2" type="ORF">J2Z66_006502</name>
</gene>
<dbReference type="Gene3D" id="3.10.180.10">
    <property type="entry name" value="2,3-Dihydroxybiphenyl 1,2-Dioxygenase, domain 1"/>
    <property type="match status" value="1"/>
</dbReference>